<dbReference type="PROSITE" id="PS51375">
    <property type="entry name" value="PPR"/>
    <property type="match status" value="3"/>
</dbReference>
<dbReference type="Gene3D" id="1.25.40.10">
    <property type="entry name" value="Tetratricopeptide repeat domain"/>
    <property type="match status" value="5"/>
</dbReference>
<sequence>MRGSAILIITLYCGSNVGVDAFHLHPRLGLPSSSSPPRRCLGGRHQQQQLMTVARRHHPGRYRHATQRPLNNETRHDISHISSKSSQSWKHRRRVRSKAILNSFENIEKRQDTKEGVINLLNSMVNDILEGQVSNDNLDWDLGATGNKQRQLQSDSSNLHINLSRNIHPRDATSIIRLLGRNNAHDAMLQFCRRYCRDILSFNSSSQSFSTVDENIGDGDEMESISNSDVVDAIRFAYTAAIAACARPPQRYHHESLEPKYRTKSFLLSLLDEMEHGYSNTTTTPSTPKNDTAYDDSHNSLLPHSILPNSYTLSAILLGIDDVTESMTVLEDFEKKYGSRDEEGAILTVQVYNVVIASCSKDSSSSSSSRSNSRRNGIGWQRALSILQRMRRSGPQPNEETYSMILQSCAVHGQMKVAFSLLDEIRKSSSTPMTTGFYLPLLKVCAKAGDHLKARLIIDMMENDNASAMTTEIMNLYLLSLAKHKDMQTHAMEVLQKMIDGPSTLVPPPDIVSFNNVLSAYANAGDYDGAQSLLDQMKYGLFDVSPDVVSYNTVMSCADPCSTLSLIQEMKLTRRNREGVIIPNSVTYVNAITQCRKASLNGDYDEAQSAYEIAMHLLDLASEENYGKGIELNVFVYSASIWMAEAVGDYQTAVKLLQEMKCRPNNICYDGVISVLSKQGMHREALYFYYEMRKAHLSATRKTYQMLVYAIDNSRDNELSCQKKAALLDGVLSVMPVEDRSVQIGGCLFEAMIKYHGNATESSSYQAARIAFDSIIGPVDDACLCAMLRVCSSVKPVKWNEAIVLIHSSDIVNDARVPGMVSSRALSLAVTACAKDDQWEEALNLIELYGCQIDHGNRASKSIGQQRGIVSVGAINSVIRACGRRSRPDIAVQILNDMPLRYAVEPVELSYRLAIIACNQAEHRERKNGAPIGSGFKWWECALSLLRRMKEDGVKPSLQTISSVVSSCEAAGEWQRAIGVLKSMPHFSSLLGRESMQEDDSHERPNLYCLNAAISACEKGGAWLEALQLYENILSMQNTNNSVRPNFVTVNSLLIALENAQQHDLSGSIYRDAVREKIVSPWKYRHDTDGNLRKMMDLHQFSKPMAKIAVRNVMDTLLSSKGKQFDGDAVFIVGKGKRSDDRPVLLPAILQLLQDEYGISATVDEQNTGRIRVTNDAIASLLEKKRWKI</sequence>
<dbReference type="InterPro" id="IPR011990">
    <property type="entry name" value="TPR-like_helical_dom_sf"/>
</dbReference>
<evidence type="ECO:0000256" key="3">
    <source>
        <dbReference type="SAM" id="MobiDB-lite"/>
    </source>
</evidence>
<dbReference type="InterPro" id="IPR002885">
    <property type="entry name" value="PPR_rpt"/>
</dbReference>
<keyword evidence="1" id="KW-0677">Repeat</keyword>
<dbReference type="PANTHER" id="PTHR47938">
    <property type="entry name" value="RESPIRATORY COMPLEX I CHAPERONE (CIA84), PUTATIVE (AFU_ORTHOLOGUE AFUA_2G06020)-RELATED"/>
    <property type="match status" value="1"/>
</dbReference>
<dbReference type="Pfam" id="PF13812">
    <property type="entry name" value="PPR_3"/>
    <property type="match status" value="1"/>
</dbReference>
<feature type="repeat" description="PPR" evidence="2">
    <location>
        <begin position="665"/>
        <end position="699"/>
    </location>
</feature>
<accession>A0ABD3MAU0</accession>
<evidence type="ECO:0000313" key="5">
    <source>
        <dbReference type="EMBL" id="KAL3759066.1"/>
    </source>
</evidence>
<feature type="domain" description="PROP1-like PPR" evidence="4">
    <location>
        <begin position="339"/>
        <end position="498"/>
    </location>
</feature>
<feature type="compositionally biased region" description="Basic residues" evidence="3">
    <location>
        <begin position="56"/>
        <end position="66"/>
    </location>
</feature>
<dbReference type="AlphaFoldDB" id="A0ABD3MAU0"/>
<dbReference type="Pfam" id="PF17177">
    <property type="entry name" value="PPR_long"/>
    <property type="match status" value="1"/>
</dbReference>
<evidence type="ECO:0000259" key="4">
    <source>
        <dbReference type="Pfam" id="PF17177"/>
    </source>
</evidence>
<name>A0ABD3MAU0_9STRA</name>
<feature type="region of interest" description="Disordered" evidence="3">
    <location>
        <begin position="56"/>
        <end position="89"/>
    </location>
</feature>
<evidence type="ECO:0000256" key="1">
    <source>
        <dbReference type="ARBA" id="ARBA00022737"/>
    </source>
</evidence>
<dbReference type="Proteomes" id="UP001530293">
    <property type="component" value="Unassembled WGS sequence"/>
</dbReference>
<comment type="caution">
    <text evidence="5">The sequence shown here is derived from an EMBL/GenBank/DDBJ whole genome shotgun (WGS) entry which is preliminary data.</text>
</comment>
<dbReference type="InterPro" id="IPR036063">
    <property type="entry name" value="Smr_dom_sf"/>
</dbReference>
<evidence type="ECO:0000256" key="2">
    <source>
        <dbReference type="PROSITE-ProRule" id="PRU00708"/>
    </source>
</evidence>
<dbReference type="NCBIfam" id="TIGR00756">
    <property type="entry name" value="PPR"/>
    <property type="match status" value="1"/>
</dbReference>
<feature type="repeat" description="PPR" evidence="2">
    <location>
        <begin position="398"/>
        <end position="432"/>
    </location>
</feature>
<keyword evidence="6" id="KW-1185">Reference proteome</keyword>
<feature type="repeat" description="PPR" evidence="2">
    <location>
        <begin position="510"/>
        <end position="544"/>
    </location>
</feature>
<proteinExistence type="predicted"/>
<protein>
    <recommendedName>
        <fullName evidence="4">PROP1-like PPR domain-containing protein</fullName>
    </recommendedName>
</protein>
<dbReference type="Pfam" id="PF01535">
    <property type="entry name" value="PPR"/>
    <property type="match status" value="1"/>
</dbReference>
<reference evidence="5 6" key="1">
    <citation type="submission" date="2024-10" db="EMBL/GenBank/DDBJ databases">
        <title>Updated reference genomes for cyclostephanoid diatoms.</title>
        <authorList>
            <person name="Roberts W.R."/>
            <person name="Alverson A.J."/>
        </authorList>
    </citation>
    <scope>NUCLEOTIDE SEQUENCE [LARGE SCALE GENOMIC DNA]</scope>
    <source>
        <strain evidence="5 6">AJA232-27</strain>
    </source>
</reference>
<dbReference type="InterPro" id="IPR033443">
    <property type="entry name" value="PROP1-like_PPR_dom"/>
</dbReference>
<dbReference type="SUPFAM" id="SSF160443">
    <property type="entry name" value="SMR domain-like"/>
    <property type="match status" value="1"/>
</dbReference>
<organism evidence="5 6">
    <name type="scientific">Discostella pseudostelligera</name>
    <dbReference type="NCBI Taxonomy" id="259834"/>
    <lineage>
        <taxon>Eukaryota</taxon>
        <taxon>Sar</taxon>
        <taxon>Stramenopiles</taxon>
        <taxon>Ochrophyta</taxon>
        <taxon>Bacillariophyta</taxon>
        <taxon>Coscinodiscophyceae</taxon>
        <taxon>Thalassiosirophycidae</taxon>
        <taxon>Stephanodiscales</taxon>
        <taxon>Stephanodiscaceae</taxon>
        <taxon>Discostella</taxon>
    </lineage>
</organism>
<evidence type="ECO:0000313" key="6">
    <source>
        <dbReference type="Proteomes" id="UP001530293"/>
    </source>
</evidence>
<dbReference type="Pfam" id="PF13041">
    <property type="entry name" value="PPR_2"/>
    <property type="match status" value="1"/>
</dbReference>
<dbReference type="PANTHER" id="PTHR47938:SF35">
    <property type="entry name" value="PENTATRICOPEPTIDE REPEAT-CONTAINING PROTEIN 4, MITOCHONDRIAL-RELATED"/>
    <property type="match status" value="1"/>
</dbReference>
<dbReference type="EMBL" id="JALLBG020000214">
    <property type="protein sequence ID" value="KAL3759066.1"/>
    <property type="molecule type" value="Genomic_DNA"/>
</dbReference>
<gene>
    <name evidence="5" type="ORF">ACHAWU_008675</name>
</gene>